<keyword evidence="1" id="KW-0560">Oxidoreductase</keyword>
<dbReference type="Gene3D" id="3.10.20.440">
    <property type="entry name" value="2Fe-2S iron-sulphur cluster binding domain, sarcosine oxidase, alpha subunit, N-terminal domain"/>
    <property type="match status" value="1"/>
</dbReference>
<organism evidence="2 3">
    <name type="scientific">Roseibium sediminicola</name>
    <dbReference type="NCBI Taxonomy" id="2933272"/>
    <lineage>
        <taxon>Bacteria</taxon>
        <taxon>Pseudomonadati</taxon>
        <taxon>Pseudomonadota</taxon>
        <taxon>Alphaproteobacteria</taxon>
        <taxon>Hyphomicrobiales</taxon>
        <taxon>Stappiaceae</taxon>
        <taxon>Roseibium</taxon>
    </lineage>
</organism>
<dbReference type="SUPFAM" id="SSF54292">
    <property type="entry name" value="2Fe-2S ferredoxin-like"/>
    <property type="match status" value="1"/>
</dbReference>
<dbReference type="InterPro" id="IPR042204">
    <property type="entry name" value="2Fe-2S-bd_N"/>
</dbReference>
<dbReference type="EMBL" id="JALNMJ010000012">
    <property type="protein sequence ID" value="MCK7613860.1"/>
    <property type="molecule type" value="Genomic_DNA"/>
</dbReference>
<dbReference type="InterPro" id="IPR036010">
    <property type="entry name" value="2Fe-2S_ferredoxin-like_sf"/>
</dbReference>
<gene>
    <name evidence="2" type="ORF">M0H32_16955</name>
</gene>
<dbReference type="RefSeq" id="WP_248156128.1">
    <property type="nucleotide sequence ID" value="NZ_JALNMJ010000012.1"/>
</dbReference>
<accession>A0ABT0GX92</accession>
<evidence type="ECO:0000256" key="1">
    <source>
        <dbReference type="ARBA" id="ARBA00023002"/>
    </source>
</evidence>
<reference evidence="2" key="1">
    <citation type="submission" date="2022-04" db="EMBL/GenBank/DDBJ databases">
        <title>Roseibium sp. CAU 1639 isolated from mud.</title>
        <authorList>
            <person name="Kim W."/>
        </authorList>
    </citation>
    <scope>NUCLEOTIDE SEQUENCE</scope>
    <source>
        <strain evidence="2">CAU 1639</strain>
    </source>
</reference>
<sequence>MKPASPFRELQKGGGRVRVTFDGRTFDLREGGNLAAELLAAGIRSFRKTPVSGAERGPFCMMGACFDCLVVIDGVTRQACMCEVSAGLVIDRPGAEGEGDA</sequence>
<evidence type="ECO:0000313" key="2">
    <source>
        <dbReference type="EMBL" id="MCK7613860.1"/>
    </source>
</evidence>
<evidence type="ECO:0000313" key="3">
    <source>
        <dbReference type="Proteomes" id="UP001431221"/>
    </source>
</evidence>
<comment type="caution">
    <text evidence="2">The sequence shown here is derived from an EMBL/GenBank/DDBJ whole genome shotgun (WGS) entry which is preliminary data.</text>
</comment>
<proteinExistence type="predicted"/>
<dbReference type="Proteomes" id="UP001431221">
    <property type="component" value="Unassembled WGS sequence"/>
</dbReference>
<name>A0ABT0GX92_9HYPH</name>
<keyword evidence="3" id="KW-1185">Reference proteome</keyword>
<protein>
    <submittedName>
        <fullName evidence="2">(2Fe-2S)-binding protein</fullName>
    </submittedName>
</protein>
<dbReference type="Pfam" id="PF13510">
    <property type="entry name" value="Fer2_4"/>
    <property type="match status" value="1"/>
</dbReference>